<organism evidence="2 3">
    <name type="scientific">Triticum urartu</name>
    <name type="common">Red wild einkorn</name>
    <name type="synonym">Crithodium urartu</name>
    <dbReference type="NCBI Taxonomy" id="4572"/>
    <lineage>
        <taxon>Eukaryota</taxon>
        <taxon>Viridiplantae</taxon>
        <taxon>Streptophyta</taxon>
        <taxon>Embryophyta</taxon>
        <taxon>Tracheophyta</taxon>
        <taxon>Spermatophyta</taxon>
        <taxon>Magnoliopsida</taxon>
        <taxon>Liliopsida</taxon>
        <taxon>Poales</taxon>
        <taxon>Poaceae</taxon>
        <taxon>BOP clade</taxon>
        <taxon>Pooideae</taxon>
        <taxon>Triticodae</taxon>
        <taxon>Triticeae</taxon>
        <taxon>Triticinae</taxon>
        <taxon>Triticum</taxon>
    </lineage>
</organism>
<feature type="compositionally biased region" description="Gly residues" evidence="1">
    <location>
        <begin position="187"/>
        <end position="209"/>
    </location>
</feature>
<dbReference type="EnsemblPlants" id="TuG1812G0300004324.01.T02">
    <property type="protein sequence ID" value="TuG1812G0300004324.01.T02"/>
    <property type="gene ID" value="TuG1812G0300004324.01"/>
</dbReference>
<proteinExistence type="predicted"/>
<reference evidence="2" key="3">
    <citation type="submission" date="2022-06" db="UniProtKB">
        <authorList>
            <consortium name="EnsemblPlants"/>
        </authorList>
    </citation>
    <scope>IDENTIFICATION</scope>
</reference>
<feature type="region of interest" description="Disordered" evidence="1">
    <location>
        <begin position="173"/>
        <end position="228"/>
    </location>
</feature>
<dbReference type="Gramene" id="TuG1812G0300004324.01.T02">
    <property type="protein sequence ID" value="TuG1812G0300004324.01.T02"/>
    <property type="gene ID" value="TuG1812G0300004324.01"/>
</dbReference>
<dbReference type="Proteomes" id="UP000015106">
    <property type="component" value="Chromosome 3"/>
</dbReference>
<keyword evidence="3" id="KW-1185">Reference proteome</keyword>
<protein>
    <submittedName>
        <fullName evidence="2">Uncharacterized protein</fullName>
    </submittedName>
</protein>
<dbReference type="EnsemblPlants" id="TuG1812G0300004324.01.T01">
    <property type="protein sequence ID" value="TuG1812G0300004324.01.T01"/>
    <property type="gene ID" value="TuG1812G0300004324.01"/>
</dbReference>
<evidence type="ECO:0000313" key="2">
    <source>
        <dbReference type="EnsemblPlants" id="TuG1812G0300004324.01.T01"/>
    </source>
</evidence>
<sequence>LEHVPEINERVVELHRRNHLLPLPAGLSPPPLDLAPVDGLGLGLGILSGNTSLGETGLLEELAHAAGGQGPQRRGAGLVLGKASILAYAGSWWLGWRRELGRLSRRGAGLVLGHAEGFDAADWTGTRALLVPGGGSGSGRDLAGSTTHALRRRFPVVERSCRPLRLLGGVGGLGDAGGVDPDAGERAGSGEGSGGSARGQGAGVGGGAHGRSRSGRTRRDHGEEPIDR</sequence>
<dbReference type="Gramene" id="TuG1812G0300004324.01.T01">
    <property type="protein sequence ID" value="TuG1812G0300004324.01.T01"/>
    <property type="gene ID" value="TuG1812G0300004324.01"/>
</dbReference>
<name>A0A8R7TYV9_TRIUA</name>
<evidence type="ECO:0000313" key="3">
    <source>
        <dbReference type="Proteomes" id="UP000015106"/>
    </source>
</evidence>
<reference evidence="2" key="2">
    <citation type="submission" date="2018-03" db="EMBL/GenBank/DDBJ databases">
        <title>The Triticum urartu genome reveals the dynamic nature of wheat genome evolution.</title>
        <authorList>
            <person name="Ling H."/>
            <person name="Ma B."/>
            <person name="Shi X."/>
            <person name="Liu H."/>
            <person name="Dong L."/>
            <person name="Sun H."/>
            <person name="Cao Y."/>
            <person name="Gao Q."/>
            <person name="Zheng S."/>
            <person name="Li Y."/>
            <person name="Yu Y."/>
            <person name="Du H."/>
            <person name="Qi M."/>
            <person name="Li Y."/>
            <person name="Yu H."/>
            <person name="Cui Y."/>
            <person name="Wang N."/>
            <person name="Chen C."/>
            <person name="Wu H."/>
            <person name="Zhao Y."/>
            <person name="Zhang J."/>
            <person name="Li Y."/>
            <person name="Zhou W."/>
            <person name="Zhang B."/>
            <person name="Hu W."/>
            <person name="Eijk M."/>
            <person name="Tang J."/>
            <person name="Witsenboer H."/>
            <person name="Zhao S."/>
            <person name="Li Z."/>
            <person name="Zhang A."/>
            <person name="Wang D."/>
            <person name="Liang C."/>
        </authorList>
    </citation>
    <scope>NUCLEOTIDE SEQUENCE [LARGE SCALE GENOMIC DNA]</scope>
    <source>
        <strain evidence="2">cv. G1812</strain>
    </source>
</reference>
<evidence type="ECO:0000256" key="1">
    <source>
        <dbReference type="SAM" id="MobiDB-lite"/>
    </source>
</evidence>
<accession>A0A8R7TYV9</accession>
<feature type="compositionally biased region" description="Basic residues" evidence="1">
    <location>
        <begin position="210"/>
        <end position="219"/>
    </location>
</feature>
<reference evidence="3" key="1">
    <citation type="journal article" date="2013" name="Nature">
        <title>Draft genome of the wheat A-genome progenitor Triticum urartu.</title>
        <authorList>
            <person name="Ling H.Q."/>
            <person name="Zhao S."/>
            <person name="Liu D."/>
            <person name="Wang J."/>
            <person name="Sun H."/>
            <person name="Zhang C."/>
            <person name="Fan H."/>
            <person name="Li D."/>
            <person name="Dong L."/>
            <person name="Tao Y."/>
            <person name="Gao C."/>
            <person name="Wu H."/>
            <person name="Li Y."/>
            <person name="Cui Y."/>
            <person name="Guo X."/>
            <person name="Zheng S."/>
            <person name="Wang B."/>
            <person name="Yu K."/>
            <person name="Liang Q."/>
            <person name="Yang W."/>
            <person name="Lou X."/>
            <person name="Chen J."/>
            <person name="Feng M."/>
            <person name="Jian J."/>
            <person name="Zhang X."/>
            <person name="Luo G."/>
            <person name="Jiang Y."/>
            <person name="Liu J."/>
            <person name="Wang Z."/>
            <person name="Sha Y."/>
            <person name="Zhang B."/>
            <person name="Wu H."/>
            <person name="Tang D."/>
            <person name="Shen Q."/>
            <person name="Xue P."/>
            <person name="Zou S."/>
            <person name="Wang X."/>
            <person name="Liu X."/>
            <person name="Wang F."/>
            <person name="Yang Y."/>
            <person name="An X."/>
            <person name="Dong Z."/>
            <person name="Zhang K."/>
            <person name="Zhang X."/>
            <person name="Luo M.C."/>
            <person name="Dvorak J."/>
            <person name="Tong Y."/>
            <person name="Wang J."/>
            <person name="Yang H."/>
            <person name="Li Z."/>
            <person name="Wang D."/>
            <person name="Zhang A."/>
            <person name="Wang J."/>
        </authorList>
    </citation>
    <scope>NUCLEOTIDE SEQUENCE</scope>
    <source>
        <strain evidence="3">cv. G1812</strain>
    </source>
</reference>
<dbReference type="AlphaFoldDB" id="A0A8R7TYV9"/>